<keyword evidence="6" id="KW-1185">Reference proteome</keyword>
<evidence type="ECO:0000259" key="4">
    <source>
        <dbReference type="PROSITE" id="PS50970"/>
    </source>
</evidence>
<reference evidence="5" key="1">
    <citation type="journal article" date="2021" name="Front. Microbiol.">
        <title>Comprehensive Comparative Genomics and Phenotyping of Methylobacterium Species.</title>
        <authorList>
            <person name="Alessa O."/>
            <person name="Ogura Y."/>
            <person name="Fujitani Y."/>
            <person name="Takami H."/>
            <person name="Hayashi T."/>
            <person name="Sahin N."/>
            <person name="Tani A."/>
        </authorList>
    </citation>
    <scope>NUCLEOTIDE SEQUENCE</scope>
    <source>
        <strain evidence="5">KCTC 52305</strain>
    </source>
</reference>
<gene>
    <name evidence="5" type="ORF">OPKNFCMD_6818</name>
</gene>
<reference evidence="5" key="2">
    <citation type="submission" date="2021-08" db="EMBL/GenBank/DDBJ databases">
        <authorList>
            <person name="Tani A."/>
            <person name="Ola A."/>
            <person name="Ogura Y."/>
            <person name="Katsura K."/>
            <person name="Hayashi T."/>
        </authorList>
    </citation>
    <scope>NUCLEOTIDE SEQUENCE</scope>
    <source>
        <strain evidence="5">KCTC 52305</strain>
    </source>
</reference>
<feature type="binding site" evidence="3">
    <location>
        <position position="296"/>
    </location>
    <ligand>
        <name>Zn(2+)</name>
        <dbReference type="ChEBI" id="CHEBI:29105"/>
    </ligand>
</feature>
<dbReference type="EMBL" id="BPQH01000047">
    <property type="protein sequence ID" value="GJD54038.1"/>
    <property type="molecule type" value="Genomic_DNA"/>
</dbReference>
<proteinExistence type="predicted"/>
<dbReference type="RefSeq" id="WP_128566402.1">
    <property type="nucleotide sequence ID" value="NZ_BPQH01000047.1"/>
</dbReference>
<evidence type="ECO:0000313" key="5">
    <source>
        <dbReference type="EMBL" id="GJD54038.1"/>
    </source>
</evidence>
<evidence type="ECO:0000313" key="6">
    <source>
        <dbReference type="Proteomes" id="UP001055167"/>
    </source>
</evidence>
<dbReference type="Gene3D" id="3.20.20.330">
    <property type="entry name" value="Homocysteine-binding-like domain"/>
    <property type="match status" value="1"/>
</dbReference>
<dbReference type="PANTHER" id="PTHR11103:SF18">
    <property type="entry name" value="SLR1189 PROTEIN"/>
    <property type="match status" value="1"/>
</dbReference>
<feature type="binding site" evidence="3">
    <location>
        <position position="297"/>
    </location>
    <ligand>
        <name>Zn(2+)</name>
        <dbReference type="ChEBI" id="CHEBI:29105"/>
    </ligand>
</feature>
<dbReference type="InterPro" id="IPR036589">
    <property type="entry name" value="HCY_dom_sf"/>
</dbReference>
<name>A0ABQ4R8I3_9HYPH</name>
<evidence type="ECO:0000256" key="1">
    <source>
        <dbReference type="ARBA" id="ARBA00022603"/>
    </source>
</evidence>
<comment type="caution">
    <text evidence="5">The sequence shown here is derived from an EMBL/GenBank/DDBJ whole genome shotgun (WGS) entry which is preliminary data.</text>
</comment>
<evidence type="ECO:0000256" key="3">
    <source>
        <dbReference type="PROSITE-ProRule" id="PRU00333"/>
    </source>
</evidence>
<accession>A0ABQ4R8I3</accession>
<dbReference type="PROSITE" id="PS50970">
    <property type="entry name" value="HCY"/>
    <property type="match status" value="1"/>
</dbReference>
<evidence type="ECO:0000256" key="2">
    <source>
        <dbReference type="ARBA" id="ARBA00022679"/>
    </source>
</evidence>
<keyword evidence="3" id="KW-0862">Zinc</keyword>
<dbReference type="InterPro" id="IPR003726">
    <property type="entry name" value="HCY_dom"/>
</dbReference>
<comment type="cofactor">
    <cofactor evidence="3">
        <name>Zn(2+)</name>
        <dbReference type="ChEBI" id="CHEBI:29105"/>
    </cofactor>
</comment>
<dbReference type="Proteomes" id="UP001055167">
    <property type="component" value="Unassembled WGS sequence"/>
</dbReference>
<dbReference type="Pfam" id="PF02574">
    <property type="entry name" value="S-methyl_trans"/>
    <property type="match status" value="1"/>
</dbReference>
<dbReference type="SUPFAM" id="SSF82282">
    <property type="entry name" value="Homocysteine S-methyltransferase"/>
    <property type="match status" value="1"/>
</dbReference>
<keyword evidence="1 3" id="KW-0489">Methyltransferase</keyword>
<organism evidence="5 6">
    <name type="scientific">Methylobacterium crusticola</name>
    <dbReference type="NCBI Taxonomy" id="1697972"/>
    <lineage>
        <taxon>Bacteria</taxon>
        <taxon>Pseudomonadati</taxon>
        <taxon>Pseudomonadota</taxon>
        <taxon>Alphaproteobacteria</taxon>
        <taxon>Hyphomicrobiales</taxon>
        <taxon>Methylobacteriaceae</taxon>
        <taxon>Methylobacterium</taxon>
    </lineage>
</organism>
<feature type="binding site" evidence="3">
    <location>
        <position position="227"/>
    </location>
    <ligand>
        <name>Zn(2+)</name>
        <dbReference type="ChEBI" id="CHEBI:29105"/>
    </ligand>
</feature>
<protein>
    <recommendedName>
        <fullName evidence="4">Hcy-binding domain-containing protein</fullName>
    </recommendedName>
</protein>
<sequence>MANVSKELPQVRGGIFLADGGLETTLVFLKGIDLPSFAAFPLVLSEAGRETLTRYFAPYLAEAKRRGVGFILDTPTWRANPDWAEKLGLGLDDLLEANHRAVTFAAELRDKAGVPSISIVLNGVIGPRGDGYVVGSAMTADEAARYHRPQIEALRDGGADMVSAITMTYAEEAVGIARAARACGMSVALSFTVETDGRLPSGQDLKAAIEETDAATGNTPAYYMINCAHPDHFRGALASGEPWLNRILGIRANASRKSHAELDVSTELDIGDPAELGRQYRDLRSHLPNLRVFGGCCGTDHRHIAAICEACL</sequence>
<dbReference type="PANTHER" id="PTHR11103">
    <property type="entry name" value="SLR1189 PROTEIN"/>
    <property type="match status" value="1"/>
</dbReference>
<feature type="domain" description="Hcy-binding" evidence="4">
    <location>
        <begin position="4"/>
        <end position="311"/>
    </location>
</feature>
<keyword evidence="2 3" id="KW-0808">Transferase</keyword>
<keyword evidence="3" id="KW-0479">Metal-binding</keyword>